<dbReference type="PANTHER" id="PTHR13886">
    <property type="entry name" value="JNK/SAPK-ASSOCIATED PROTEIN"/>
    <property type="match status" value="1"/>
</dbReference>
<organism evidence="10 11">
    <name type="scientific">Notothenia coriiceps</name>
    <name type="common">black rockcod</name>
    <dbReference type="NCBI Taxonomy" id="8208"/>
    <lineage>
        <taxon>Eukaryota</taxon>
        <taxon>Metazoa</taxon>
        <taxon>Chordata</taxon>
        <taxon>Craniata</taxon>
        <taxon>Vertebrata</taxon>
        <taxon>Euteleostomi</taxon>
        <taxon>Actinopterygii</taxon>
        <taxon>Neopterygii</taxon>
        <taxon>Teleostei</taxon>
        <taxon>Neoteleostei</taxon>
        <taxon>Acanthomorphata</taxon>
        <taxon>Eupercaria</taxon>
        <taxon>Perciformes</taxon>
        <taxon>Notothenioidei</taxon>
        <taxon>Nototheniidae</taxon>
        <taxon>Notothenia</taxon>
    </lineage>
</organism>
<feature type="region of interest" description="Disordered" evidence="7">
    <location>
        <begin position="176"/>
        <end position="374"/>
    </location>
</feature>
<evidence type="ECO:0000259" key="9">
    <source>
        <dbReference type="PROSITE" id="PS51777"/>
    </source>
</evidence>
<feature type="compositionally biased region" description="Basic and acidic residues" evidence="7">
    <location>
        <begin position="176"/>
        <end position="187"/>
    </location>
</feature>
<feature type="compositionally biased region" description="Polar residues" evidence="7">
    <location>
        <begin position="306"/>
        <end position="326"/>
    </location>
</feature>
<dbReference type="Proteomes" id="UP000504611">
    <property type="component" value="Unplaced"/>
</dbReference>
<protein>
    <submittedName>
        <fullName evidence="11">C-Jun-amino-terminal kinase-interacting protein 4-like isoform X6</fullName>
    </submittedName>
</protein>
<evidence type="ECO:0000256" key="4">
    <source>
        <dbReference type="ARBA" id="ARBA00022553"/>
    </source>
</evidence>
<feature type="compositionally biased region" description="Polar residues" evidence="7">
    <location>
        <begin position="233"/>
        <end position="275"/>
    </location>
</feature>
<feature type="coiled-coil region" evidence="6">
    <location>
        <begin position="474"/>
        <end position="574"/>
    </location>
</feature>
<evidence type="ECO:0000256" key="7">
    <source>
        <dbReference type="SAM" id="MobiDB-lite"/>
    </source>
</evidence>
<dbReference type="FunFam" id="1.20.5.1000:FF:000001">
    <property type="entry name" value="C-Jun-amino-terminal kinase-interacting protein 3 isoform X2"/>
    <property type="match status" value="1"/>
</dbReference>
<dbReference type="GO" id="GO:0005078">
    <property type="term" value="F:MAP-kinase scaffold activity"/>
    <property type="evidence" value="ECO:0007669"/>
    <property type="project" value="InterPro"/>
</dbReference>
<dbReference type="InterPro" id="IPR039911">
    <property type="entry name" value="JIP3/JIP4"/>
</dbReference>
<dbReference type="GO" id="GO:0019894">
    <property type="term" value="F:kinesin binding"/>
    <property type="evidence" value="ECO:0007669"/>
    <property type="project" value="TreeGrafter"/>
</dbReference>
<feature type="domain" description="RH1" evidence="8">
    <location>
        <begin position="6"/>
        <end position="94"/>
    </location>
</feature>
<feature type="compositionally biased region" description="Low complexity" evidence="7">
    <location>
        <begin position="280"/>
        <end position="299"/>
    </location>
</feature>
<feature type="coiled-coil region" evidence="6">
    <location>
        <begin position="67"/>
        <end position="133"/>
    </location>
</feature>
<sequence>MELDDVVLYQDDSGNSTMMSERVSGLASSIYREFERLIERYGEDVVKELMPLVVAVLENLDSVFAVNQEQEVELELLKEDNEQLVTQYEREKALRKHTEERYIVLEDSQDGEKKDLQSRLVMLEAHSRQLERKTKNYADQIIRCDEREADLKKEYNTLHQRHTEMIHSYMEHLERTKHQHAVAHEPSDTGTSARTRKERPISMGIFQLPGADGVTPELHKEPVETPSEPWRFNNLSHPRSNTSLQDELAGSSSKSGTPTNQGRVSKTGTTLQSEGSQGGASKSNTSSHSANSQSTTQQSPHDGVSTGMSPLTSGSPLSPAASNVSMESEEVSDVLNKNLDRSRGKPESSKSIAAVQEGQQGQPGHDASTPLKADDGAENVEKSEVQAIIESTPELDMGLEGCIGTSTPTKGRIENLAFDRNTDSLFEELSSAGNDMIADVDEGADMLGMGREVEHLIHENTQLLETKNALNVVKNDLIAQMDDLTCEKEVLRGELETVTQAKTKLEDKNKELEEEIKKIRAELEESKQKVKNDNEEDQSDVPTAQRKRFTRVEMARVLMERNQYKERLMELQEAVRWTEMIRASKDNPTLPEKKKSSLWQFRLFSSSGPAAKRPASESPVNVKYNAPTSQIQPSVKKRSTTLQQLPSDKSKAFDFLNEEVAADNVVSRREQKRAQYQQVKAHVQKEDGRVQAYGWSLPKKYKANGGQVESKMKNLPVPVFLRPVDEKDASMKLWCAAGVNLSGGKTRDGGSIVGASVFYSDVPGPESPKRRIGSQSSLDKLDQELMDQQKELQHHDEMSSLVWICTSTESTTKVVVIDANQAGNILESFFVCDSHVLCIASVPGARETDYPAGEEVVPNSETEPVANVCSQSTASSSTEGEDVLGGITVVGCEVEGATAVPQRAGSPGEDGETGQRHLLLHPFPA</sequence>
<name>A0A6I9P157_9TELE</name>
<dbReference type="Pfam" id="PF09744">
    <property type="entry name" value="RH1"/>
    <property type="match status" value="1"/>
</dbReference>
<keyword evidence="10" id="KW-1185">Reference proteome</keyword>
<keyword evidence="3" id="KW-0963">Cytoplasm</keyword>
<dbReference type="GO" id="GO:0008432">
    <property type="term" value="F:JUN kinase binding"/>
    <property type="evidence" value="ECO:0007669"/>
    <property type="project" value="TreeGrafter"/>
</dbReference>
<dbReference type="OrthoDB" id="10256043at2759"/>
<dbReference type="PANTHER" id="PTHR13886:SF2">
    <property type="entry name" value="C-JUN-AMINO-TERMINAL KINASE-INTERACTING PROTEIN 4"/>
    <property type="match status" value="1"/>
</dbReference>
<feature type="domain" description="RH2" evidence="9">
    <location>
        <begin position="546"/>
        <end position="650"/>
    </location>
</feature>
<evidence type="ECO:0000256" key="1">
    <source>
        <dbReference type="ARBA" id="ARBA00004556"/>
    </source>
</evidence>
<keyword evidence="4" id="KW-0597">Phosphoprotein</keyword>
<evidence type="ECO:0000256" key="2">
    <source>
        <dbReference type="ARBA" id="ARBA00009866"/>
    </source>
</evidence>
<dbReference type="GO" id="GO:0016192">
    <property type="term" value="P:vesicle-mediated transport"/>
    <property type="evidence" value="ECO:0007669"/>
    <property type="project" value="TreeGrafter"/>
</dbReference>
<gene>
    <name evidence="11" type="primary">LOC104956142</name>
</gene>
<dbReference type="PROSITE" id="PS51777">
    <property type="entry name" value="RH2"/>
    <property type="match status" value="1"/>
</dbReference>
<dbReference type="GO" id="GO:0048471">
    <property type="term" value="C:perinuclear region of cytoplasm"/>
    <property type="evidence" value="ECO:0007669"/>
    <property type="project" value="UniProtKB-SubCell"/>
</dbReference>
<feature type="compositionally biased region" description="Basic and acidic residues" evidence="7">
    <location>
        <begin position="338"/>
        <end position="348"/>
    </location>
</feature>
<evidence type="ECO:0000259" key="8">
    <source>
        <dbReference type="PROSITE" id="PS51776"/>
    </source>
</evidence>
<comment type="subcellular location">
    <subcellularLocation>
        <location evidence="1">Cytoplasm</location>
        <location evidence="1">Perinuclear region</location>
    </subcellularLocation>
</comment>
<evidence type="ECO:0000256" key="3">
    <source>
        <dbReference type="ARBA" id="ARBA00022490"/>
    </source>
</evidence>
<dbReference type="Gene3D" id="1.20.58.1770">
    <property type="match status" value="1"/>
</dbReference>
<dbReference type="Pfam" id="PF16471">
    <property type="entry name" value="JIP_LZII"/>
    <property type="match status" value="1"/>
</dbReference>
<dbReference type="PROSITE" id="PS51776">
    <property type="entry name" value="RH1"/>
    <property type="match status" value="1"/>
</dbReference>
<evidence type="ECO:0000313" key="10">
    <source>
        <dbReference type="Proteomes" id="UP000504611"/>
    </source>
</evidence>
<keyword evidence="5 6" id="KW-0175">Coiled coil</keyword>
<evidence type="ECO:0000313" key="11">
    <source>
        <dbReference type="RefSeq" id="XP_010781897.1"/>
    </source>
</evidence>
<accession>A0A6I9P157</accession>
<dbReference type="FunFam" id="1.20.58.1770:FF:000001">
    <property type="entry name" value="C-Jun-amino-terminal kinase-interacting protein 3 isoform X1"/>
    <property type="match status" value="1"/>
</dbReference>
<evidence type="ECO:0000256" key="6">
    <source>
        <dbReference type="SAM" id="Coils"/>
    </source>
</evidence>
<dbReference type="GO" id="GO:0030159">
    <property type="term" value="F:signaling receptor complex adaptor activity"/>
    <property type="evidence" value="ECO:0007669"/>
    <property type="project" value="TreeGrafter"/>
</dbReference>
<comment type="similarity">
    <text evidence="2">Belongs to the JIP scaffold family.</text>
</comment>
<dbReference type="InterPro" id="IPR034744">
    <property type="entry name" value="RH2"/>
</dbReference>
<dbReference type="AlphaFoldDB" id="A0A6I9P157"/>
<dbReference type="RefSeq" id="XP_010781897.1">
    <property type="nucleotide sequence ID" value="XM_010783595.1"/>
</dbReference>
<evidence type="ECO:0000256" key="5">
    <source>
        <dbReference type="ARBA" id="ARBA00023054"/>
    </source>
</evidence>
<dbReference type="InterPro" id="IPR034743">
    <property type="entry name" value="RH1"/>
</dbReference>
<proteinExistence type="inferred from homology"/>
<reference evidence="11" key="1">
    <citation type="submission" date="2025-08" db="UniProtKB">
        <authorList>
            <consortium name="RefSeq"/>
        </authorList>
    </citation>
    <scope>IDENTIFICATION</scope>
    <source>
        <tissue evidence="11">Muscle</tissue>
    </source>
</reference>
<dbReference type="InterPro" id="IPR032486">
    <property type="entry name" value="JIP_LZII"/>
</dbReference>
<dbReference type="Gene3D" id="1.20.5.1000">
    <property type="entry name" value="arf6 gtpase in complex with a specific effector, jip4"/>
    <property type="match status" value="1"/>
</dbReference>
<dbReference type="GeneID" id="104956142"/>